<keyword evidence="3" id="KW-1185">Reference proteome</keyword>
<dbReference type="InterPro" id="IPR000086">
    <property type="entry name" value="NUDIX_hydrolase_dom"/>
</dbReference>
<evidence type="ECO:0000259" key="1">
    <source>
        <dbReference type="Pfam" id="PF00293"/>
    </source>
</evidence>
<organism evidence="2 3">
    <name type="scientific">Gigaspora margarita</name>
    <dbReference type="NCBI Taxonomy" id="4874"/>
    <lineage>
        <taxon>Eukaryota</taxon>
        <taxon>Fungi</taxon>
        <taxon>Fungi incertae sedis</taxon>
        <taxon>Mucoromycota</taxon>
        <taxon>Glomeromycotina</taxon>
        <taxon>Glomeromycetes</taxon>
        <taxon>Diversisporales</taxon>
        <taxon>Gigasporaceae</taxon>
        <taxon>Gigaspora</taxon>
    </lineage>
</organism>
<name>A0A8H4AF93_GIGMA</name>
<dbReference type="Gene3D" id="3.40.50.300">
    <property type="entry name" value="P-loop containing nucleotide triphosphate hydrolases"/>
    <property type="match status" value="1"/>
</dbReference>
<dbReference type="SUPFAM" id="SSF52540">
    <property type="entry name" value="P-loop containing nucleoside triphosphate hydrolases"/>
    <property type="match status" value="1"/>
</dbReference>
<dbReference type="Pfam" id="PF00293">
    <property type="entry name" value="NUDIX"/>
    <property type="match status" value="1"/>
</dbReference>
<dbReference type="InterPro" id="IPR015797">
    <property type="entry name" value="NUDIX_hydrolase-like_dom_sf"/>
</dbReference>
<dbReference type="Gene3D" id="3.90.79.10">
    <property type="entry name" value="Nucleoside Triphosphate Pyrophosphohydrolase"/>
    <property type="match status" value="1"/>
</dbReference>
<reference evidence="2 3" key="1">
    <citation type="journal article" date="2019" name="Environ. Microbiol.">
        <title>At the nexus of three kingdoms: the genome of the mycorrhizal fungus Gigaspora margarita provides insights into plant, endobacterial and fungal interactions.</title>
        <authorList>
            <person name="Venice F."/>
            <person name="Ghignone S."/>
            <person name="Salvioli di Fossalunga A."/>
            <person name="Amselem J."/>
            <person name="Novero M."/>
            <person name="Xianan X."/>
            <person name="Sedzielewska Toro K."/>
            <person name="Morin E."/>
            <person name="Lipzen A."/>
            <person name="Grigoriev I.V."/>
            <person name="Henrissat B."/>
            <person name="Martin F.M."/>
            <person name="Bonfante P."/>
        </authorList>
    </citation>
    <scope>NUCLEOTIDE SEQUENCE [LARGE SCALE GENOMIC DNA]</scope>
    <source>
        <strain evidence="2 3">BEG34</strain>
    </source>
</reference>
<proteinExistence type="predicted"/>
<dbReference type="EMBL" id="WTPW01000689">
    <property type="protein sequence ID" value="KAF0488302.1"/>
    <property type="molecule type" value="Genomic_DNA"/>
</dbReference>
<gene>
    <name evidence="2" type="ORF">F8M41_022328</name>
</gene>
<accession>A0A8H4AF93</accession>
<dbReference type="AlphaFoldDB" id="A0A8H4AF93"/>
<evidence type="ECO:0000313" key="2">
    <source>
        <dbReference type="EMBL" id="KAF0488302.1"/>
    </source>
</evidence>
<dbReference type="Proteomes" id="UP000439903">
    <property type="component" value="Unassembled WGS sequence"/>
</dbReference>
<feature type="domain" description="Nudix hydrolase" evidence="1">
    <location>
        <begin position="368"/>
        <end position="493"/>
    </location>
</feature>
<dbReference type="InterPro" id="IPR027417">
    <property type="entry name" value="P-loop_NTPase"/>
</dbReference>
<evidence type="ECO:0000313" key="3">
    <source>
        <dbReference type="Proteomes" id="UP000439903"/>
    </source>
</evidence>
<dbReference type="OrthoDB" id="567086at2759"/>
<sequence length="553" mass="66189">MDYFIRTDQNLIDLIFEEDTLKENSPLFKLKKRFLRAKVLNFDIFNYFKDLEEMRKTVNLIVINNEGEELKIDEPEKRIIKQLSKLPLSRLLDLQDISELPFDQYQITKNTLFYIKQQQKLKLQNFLNEGIGKRNLSIGNTFHDHFNTYFDKVKTRATLVAGGGAIAVGKTTWLRKLKLYLMNLGFQVFLPQEITLEHKPLLELMYQTLKNTHLCFNNLSKNDFWPFTWTNIKNPKELEELTRFYNVTSTSFDMYDEFHYQLLFECEKETMHQRCEERGRPEESNIPTRYLDQIWDIYHIRIKEIYPKFIRIPTDIREPDHMIRSLFIHEAKFENLRIEEMTITDEMRNYINNLPVTGYTLITPFKFNNSEYQVLAARRSKTTKVYAQQYSYFGGKKEITDKTYRDCVKREALEELKLKVEGHKLQLFMIHKYLSKNKSGTNPVLQTDNLEDAKFLVQVPMYLYLMTTFDQTRWKYNEPNNMKKPKWITYEECTHEIWTPSLQYYNAQIFKKHIPNYVYEWTQKGKVTANLIKGEFPDLATENHPLGDEQTIA</sequence>
<protein>
    <recommendedName>
        <fullName evidence="1">Nudix hydrolase domain-containing protein</fullName>
    </recommendedName>
</protein>
<comment type="caution">
    <text evidence="2">The sequence shown here is derived from an EMBL/GenBank/DDBJ whole genome shotgun (WGS) entry which is preliminary data.</text>
</comment>
<dbReference type="SUPFAM" id="SSF55811">
    <property type="entry name" value="Nudix"/>
    <property type="match status" value="1"/>
</dbReference>